<gene>
    <name evidence="2" type="ORF">HYPSUDRAFT_59400</name>
</gene>
<dbReference type="AlphaFoldDB" id="A0A0D2P169"/>
<dbReference type="Proteomes" id="UP000054270">
    <property type="component" value="Unassembled WGS sequence"/>
</dbReference>
<name>A0A0D2P169_HYPSF</name>
<keyword evidence="3" id="KW-1185">Reference proteome</keyword>
<reference evidence="3" key="1">
    <citation type="submission" date="2014-04" db="EMBL/GenBank/DDBJ databases">
        <title>Evolutionary Origins and Diversification of the Mycorrhizal Mutualists.</title>
        <authorList>
            <consortium name="DOE Joint Genome Institute"/>
            <consortium name="Mycorrhizal Genomics Consortium"/>
            <person name="Kohler A."/>
            <person name="Kuo A."/>
            <person name="Nagy L.G."/>
            <person name="Floudas D."/>
            <person name="Copeland A."/>
            <person name="Barry K.W."/>
            <person name="Cichocki N."/>
            <person name="Veneault-Fourrey C."/>
            <person name="LaButti K."/>
            <person name="Lindquist E.A."/>
            <person name="Lipzen A."/>
            <person name="Lundell T."/>
            <person name="Morin E."/>
            <person name="Murat C."/>
            <person name="Riley R."/>
            <person name="Ohm R."/>
            <person name="Sun H."/>
            <person name="Tunlid A."/>
            <person name="Henrissat B."/>
            <person name="Grigoriev I.V."/>
            <person name="Hibbett D.S."/>
            <person name="Martin F."/>
        </authorList>
    </citation>
    <scope>NUCLEOTIDE SEQUENCE [LARGE SCALE GENOMIC DNA]</scope>
    <source>
        <strain evidence="3">FD-334 SS-4</strain>
    </source>
</reference>
<evidence type="ECO:0000256" key="1">
    <source>
        <dbReference type="SAM" id="MobiDB-lite"/>
    </source>
</evidence>
<accession>A0A0D2P169</accession>
<proteinExistence type="predicted"/>
<dbReference type="EMBL" id="KN817681">
    <property type="protein sequence ID" value="KJA14390.1"/>
    <property type="molecule type" value="Genomic_DNA"/>
</dbReference>
<evidence type="ECO:0000313" key="3">
    <source>
        <dbReference type="Proteomes" id="UP000054270"/>
    </source>
</evidence>
<organism evidence="2 3">
    <name type="scientific">Hypholoma sublateritium (strain FD-334 SS-4)</name>
    <dbReference type="NCBI Taxonomy" id="945553"/>
    <lineage>
        <taxon>Eukaryota</taxon>
        <taxon>Fungi</taxon>
        <taxon>Dikarya</taxon>
        <taxon>Basidiomycota</taxon>
        <taxon>Agaricomycotina</taxon>
        <taxon>Agaricomycetes</taxon>
        <taxon>Agaricomycetidae</taxon>
        <taxon>Agaricales</taxon>
        <taxon>Agaricineae</taxon>
        <taxon>Strophariaceae</taxon>
        <taxon>Hypholoma</taxon>
    </lineage>
</organism>
<evidence type="ECO:0000313" key="2">
    <source>
        <dbReference type="EMBL" id="KJA14390.1"/>
    </source>
</evidence>
<feature type="region of interest" description="Disordered" evidence="1">
    <location>
        <begin position="1"/>
        <end position="21"/>
    </location>
</feature>
<sequence length="214" mass="23318">MDQTALRDRQPAGRMLEEEREMGGGAYEAGIICSHRLTAETSGNSGTHVCRHIVDEDACSVGEVARTNWGTSEVDELSMRCRLKGLEGSLGEVSAVEQDTRVSDIDSSAGEVLCFPQFSMSWICIGAPVFVEIADPQHAGRFRRVVAQVIDHIVVPVQSGAETVTSCSNALQRRSYLVRLGNQETITVHPSRIASLHAPHNCHKCPLTPGFNLY</sequence>
<feature type="compositionally biased region" description="Basic and acidic residues" evidence="1">
    <location>
        <begin position="1"/>
        <end position="17"/>
    </location>
</feature>
<protein>
    <submittedName>
        <fullName evidence="2">Uncharacterized protein</fullName>
    </submittedName>
</protein>